<dbReference type="EMBL" id="QQBC01000002">
    <property type="protein sequence ID" value="RDI67615.1"/>
    <property type="molecule type" value="Genomic_DNA"/>
</dbReference>
<evidence type="ECO:0000256" key="4">
    <source>
        <dbReference type="ARBA" id="ARBA00022475"/>
    </source>
</evidence>
<evidence type="ECO:0000256" key="5">
    <source>
        <dbReference type="ARBA" id="ARBA00022692"/>
    </source>
</evidence>
<feature type="transmembrane region" description="Helical" evidence="8">
    <location>
        <begin position="21"/>
        <end position="43"/>
    </location>
</feature>
<feature type="transmembrane region" description="Helical" evidence="8">
    <location>
        <begin position="334"/>
        <end position="353"/>
    </location>
</feature>
<comment type="caution">
    <text evidence="9">The sequence shown here is derived from an EMBL/GenBank/DDBJ whole genome shotgun (WGS) entry which is preliminary data.</text>
</comment>
<proteinExistence type="inferred from homology"/>
<feature type="transmembrane region" description="Helical" evidence="8">
    <location>
        <begin position="266"/>
        <end position="295"/>
    </location>
</feature>
<keyword evidence="4" id="KW-1003">Cell membrane</keyword>
<dbReference type="GO" id="GO:0005886">
    <property type="term" value="C:plasma membrane"/>
    <property type="evidence" value="ECO:0007669"/>
    <property type="project" value="UniProtKB-SubCell"/>
</dbReference>
<sequence length="372" mass="38862">MTTLTDRPATPAPASPARADTFAYIGPNWFAAVMGTGIVANAAVSLPLRVPGQRAFATVVWLLAAALLLVLVTAWTLHWRRYPAIARGHGAHPVMSQFYGAPPMALLTVGLGALLVGRDVIGMTAAVTVDWVLWSAGTALGLLSAFAIPYRMITRHTYEPDAAFGGWIMPVVPPMVSAATGAMLVPHTPAGQLRLTLVLACLALFGLSLIAALITLALIWSRLLHFGPPAAGAVATVWLVLGPLGQSVTAAGLLADTAPQALPSLYASGLAVFAVVYGVAAWGFAMLWLGLALAVTLRARKAMPFNLTWWGFTFPLGTCVTGSTVLYARTGANVFALVAVALYVLLVAAWLAVAARTARGVRTGALLRPPTR</sequence>
<keyword evidence="5 8" id="KW-0812">Transmembrane</keyword>
<evidence type="ECO:0000256" key="1">
    <source>
        <dbReference type="ARBA" id="ARBA00004651"/>
    </source>
</evidence>
<evidence type="ECO:0000256" key="2">
    <source>
        <dbReference type="ARBA" id="ARBA00008566"/>
    </source>
</evidence>
<evidence type="ECO:0000256" key="7">
    <source>
        <dbReference type="ARBA" id="ARBA00023136"/>
    </source>
</evidence>
<reference evidence="9 10" key="1">
    <citation type="submission" date="2018-07" db="EMBL/GenBank/DDBJ databases">
        <title>Genomic Encyclopedia of Type Strains, Phase IV (KMG-IV): sequencing the most valuable type-strain genomes for metagenomic binning, comparative biology and taxonomic classification.</title>
        <authorList>
            <person name="Goeker M."/>
        </authorList>
    </citation>
    <scope>NUCLEOTIDE SEQUENCE [LARGE SCALE GENOMIC DNA]</scope>
    <source>
        <strain evidence="9 10">DSM 44290</strain>
    </source>
</reference>
<comment type="subcellular location">
    <subcellularLocation>
        <location evidence="1">Cell membrane</location>
        <topology evidence="1">Multi-pass membrane protein</topology>
    </subcellularLocation>
</comment>
<feature type="transmembrane region" description="Helical" evidence="8">
    <location>
        <begin position="232"/>
        <end position="254"/>
    </location>
</feature>
<dbReference type="InterPro" id="IPR051629">
    <property type="entry name" value="Sulfite_efflux_TDT"/>
</dbReference>
<keyword evidence="6 8" id="KW-1133">Transmembrane helix</keyword>
<accession>A0A370IA74</accession>
<dbReference type="InterPro" id="IPR004695">
    <property type="entry name" value="SLAC1/Mae1/Ssu1/TehA"/>
</dbReference>
<dbReference type="STRING" id="1210086.GCA_001613105_07507"/>
<keyword evidence="7 8" id="KW-0472">Membrane</keyword>
<evidence type="ECO:0000313" key="9">
    <source>
        <dbReference type="EMBL" id="RDI67615.1"/>
    </source>
</evidence>
<keyword evidence="10" id="KW-1185">Reference proteome</keyword>
<feature type="transmembrane region" description="Helical" evidence="8">
    <location>
        <begin position="131"/>
        <end position="150"/>
    </location>
</feature>
<dbReference type="Gene3D" id="1.50.10.150">
    <property type="entry name" value="Voltage-dependent anion channel"/>
    <property type="match status" value="1"/>
</dbReference>
<dbReference type="Pfam" id="PF03595">
    <property type="entry name" value="SLAC1"/>
    <property type="match status" value="1"/>
</dbReference>
<keyword evidence="3" id="KW-0813">Transport</keyword>
<dbReference type="PANTHER" id="PTHR31686">
    <property type="match status" value="1"/>
</dbReference>
<feature type="transmembrane region" description="Helical" evidence="8">
    <location>
        <begin position="55"/>
        <end position="77"/>
    </location>
</feature>
<dbReference type="PANTHER" id="PTHR31686:SF1">
    <property type="entry name" value="SULFITE EFFLUX PUMP SSU1"/>
    <property type="match status" value="1"/>
</dbReference>
<name>A0A370IA74_9NOCA</name>
<feature type="transmembrane region" description="Helical" evidence="8">
    <location>
        <begin position="307"/>
        <end position="328"/>
    </location>
</feature>
<feature type="transmembrane region" description="Helical" evidence="8">
    <location>
        <begin position="98"/>
        <end position="116"/>
    </location>
</feature>
<evidence type="ECO:0000256" key="3">
    <source>
        <dbReference type="ARBA" id="ARBA00022448"/>
    </source>
</evidence>
<feature type="transmembrane region" description="Helical" evidence="8">
    <location>
        <begin position="162"/>
        <end position="185"/>
    </location>
</feature>
<comment type="similarity">
    <text evidence="2">Belongs to the tellurite-resistance/dicarboxylate transporter (TDT) family.</text>
</comment>
<evidence type="ECO:0000313" key="10">
    <source>
        <dbReference type="Proteomes" id="UP000254869"/>
    </source>
</evidence>
<dbReference type="InterPro" id="IPR038665">
    <property type="entry name" value="Voltage-dep_anion_channel_sf"/>
</dbReference>
<gene>
    <name evidence="9" type="ORF">DFR76_10212</name>
</gene>
<feature type="transmembrane region" description="Helical" evidence="8">
    <location>
        <begin position="197"/>
        <end position="220"/>
    </location>
</feature>
<dbReference type="CDD" id="cd09320">
    <property type="entry name" value="TDT_like_2"/>
    <property type="match status" value="1"/>
</dbReference>
<dbReference type="Proteomes" id="UP000254869">
    <property type="component" value="Unassembled WGS sequence"/>
</dbReference>
<dbReference type="AlphaFoldDB" id="A0A370IA74"/>
<dbReference type="GO" id="GO:0055085">
    <property type="term" value="P:transmembrane transport"/>
    <property type="evidence" value="ECO:0007669"/>
    <property type="project" value="InterPro"/>
</dbReference>
<evidence type="ECO:0000256" key="6">
    <source>
        <dbReference type="ARBA" id="ARBA00022989"/>
    </source>
</evidence>
<evidence type="ECO:0000256" key="8">
    <source>
        <dbReference type="SAM" id="Phobius"/>
    </source>
</evidence>
<protein>
    <submittedName>
        <fullName evidence="9">C4-dicarboxylate transporter/malic acid transport protein</fullName>
    </submittedName>
</protein>
<dbReference type="RefSeq" id="WP_068008279.1">
    <property type="nucleotide sequence ID" value="NZ_QQBC01000002.1"/>
</dbReference>
<organism evidence="9 10">
    <name type="scientific">Nocardia pseudobrasiliensis</name>
    <dbReference type="NCBI Taxonomy" id="45979"/>
    <lineage>
        <taxon>Bacteria</taxon>
        <taxon>Bacillati</taxon>
        <taxon>Actinomycetota</taxon>
        <taxon>Actinomycetes</taxon>
        <taxon>Mycobacteriales</taxon>
        <taxon>Nocardiaceae</taxon>
        <taxon>Nocardia</taxon>
    </lineage>
</organism>